<dbReference type="OrthoDB" id="8039031at2"/>
<gene>
    <name evidence="1" type="ordered locus">Rpdx1_0815</name>
</gene>
<evidence type="ECO:0008006" key="3">
    <source>
        <dbReference type="Google" id="ProtNLM"/>
    </source>
</evidence>
<dbReference type="BioCyc" id="RPAL652103:RPDX1_RS04065-MONOMER"/>
<evidence type="ECO:0000313" key="2">
    <source>
        <dbReference type="Proteomes" id="UP000001402"/>
    </source>
</evidence>
<proteinExistence type="predicted"/>
<reference evidence="1" key="1">
    <citation type="submission" date="2010-12" db="EMBL/GenBank/DDBJ databases">
        <title>Complete sequence of Rhodopseudomonas palustris DX-1.</title>
        <authorList>
            <consortium name="US DOE Joint Genome Institute"/>
            <person name="Lucas S."/>
            <person name="Copeland A."/>
            <person name="Lapidus A."/>
            <person name="Cheng J.-F."/>
            <person name="Goodwin L."/>
            <person name="Pitluck S."/>
            <person name="Misra M."/>
            <person name="Chertkov O."/>
            <person name="Detter J.C."/>
            <person name="Han C."/>
            <person name="Tapia R."/>
            <person name="Land M."/>
            <person name="Hauser L."/>
            <person name="Kyrpides N."/>
            <person name="Ivanova N."/>
            <person name="Ovchinnikova G."/>
            <person name="Logan B."/>
            <person name="Oda Y."/>
            <person name="Harwood C."/>
            <person name="Woyke T."/>
        </authorList>
    </citation>
    <scope>NUCLEOTIDE SEQUENCE [LARGE SCALE GENOMIC DNA]</scope>
    <source>
        <strain evidence="1">DX-1</strain>
    </source>
</reference>
<dbReference type="KEGG" id="rpx:Rpdx1_0815"/>
<dbReference type="Pfam" id="PF25948">
    <property type="entry name" value="DUF7986"/>
    <property type="match status" value="1"/>
</dbReference>
<dbReference type="AlphaFoldDB" id="E6VP03"/>
<organism evidence="1 2">
    <name type="scientific">Rhodopseudomonas palustris (strain DX-1)</name>
    <dbReference type="NCBI Taxonomy" id="652103"/>
    <lineage>
        <taxon>Bacteria</taxon>
        <taxon>Pseudomonadati</taxon>
        <taxon>Pseudomonadota</taxon>
        <taxon>Alphaproteobacteria</taxon>
        <taxon>Hyphomicrobiales</taxon>
        <taxon>Nitrobacteraceae</taxon>
        <taxon>Rhodopseudomonas</taxon>
    </lineage>
</organism>
<dbReference type="Proteomes" id="UP000001402">
    <property type="component" value="Chromosome"/>
</dbReference>
<dbReference type="HOGENOM" id="CLU_048885_0_0_5"/>
<name>E6VP03_RHOPX</name>
<sequence length="472" mass="52856">MADKHMLRGLIKHALRDPWVDRFEVVFASHTMPACEEAGVDLDDAVSIIGQDLFASTIWACAFEDFLTRDFEDGGNVVDDYLKRRGWKETASVRAYIAALRDSTMSLYEVSDVVRDTSFRARDLIRGGEPVLVSERSATQTLKCWDRIAARIVQVGSKVQISGGVLPFEREVAEALITAFNQLGTLSIEEQRELAEEAGEEFDDDFDGEAALAALAPAERLRLVAPMFSSFWLIDAIDRIESARLPELRNAEGDELLLCEVSFRLGTGITGDEIVRCLQARPEFRPTSATSWSWVGQRERGGTAPDDDSPDETLMFETLQDDGMLQLGELLLEDDTLVLCVNSQQRCDRGCALLTEILGPRVGLPLIRTEAVEEMLESSRAAMPTPDEIPEHERRAVVHDHLERHYRETLDRPVAMLDGQTPRQAVEDESGRAKVVDWLKLIENRTAKSDGPMADYDFGWLWAELGVANLRR</sequence>
<dbReference type="InterPro" id="IPR058292">
    <property type="entry name" value="DUF7986"/>
</dbReference>
<dbReference type="EMBL" id="CP002418">
    <property type="protein sequence ID" value="ADU42449.1"/>
    <property type="molecule type" value="Genomic_DNA"/>
</dbReference>
<dbReference type="eggNOG" id="COG3012">
    <property type="taxonomic scope" value="Bacteria"/>
</dbReference>
<dbReference type="STRING" id="652103.Rpdx1_0815"/>
<protein>
    <recommendedName>
        <fullName evidence="3">Antitoxin Xre/MbcA/ParS-like toxin-binding domain-containing protein</fullName>
    </recommendedName>
</protein>
<accession>E6VP03</accession>
<evidence type="ECO:0000313" key="1">
    <source>
        <dbReference type="EMBL" id="ADU42449.1"/>
    </source>
</evidence>